<name>A0AAW6TWW2_9BACT</name>
<dbReference type="AlphaFoldDB" id="A0AAW6TWW2"/>
<dbReference type="CDD" id="cd16155">
    <property type="entry name" value="sulfatase_like"/>
    <property type="match status" value="1"/>
</dbReference>
<dbReference type="Proteomes" id="UP001431776">
    <property type="component" value="Unassembled WGS sequence"/>
</dbReference>
<evidence type="ECO:0000313" key="4">
    <source>
        <dbReference type="EMBL" id="MDI6450105.1"/>
    </source>
</evidence>
<reference evidence="4" key="1">
    <citation type="submission" date="2023-05" db="EMBL/GenBank/DDBJ databases">
        <title>Anaerotaeda fermentans gen. nov., sp. nov., a novel anaerobic planctomycete of the new family within the order Sedimentisphaerales isolated from Taman Peninsula, Russia.</title>
        <authorList>
            <person name="Khomyakova M.A."/>
            <person name="Merkel A.Y."/>
            <person name="Slobodkin A.I."/>
        </authorList>
    </citation>
    <scope>NUCLEOTIDE SEQUENCE</scope>
    <source>
        <strain evidence="4">M17dextr</strain>
    </source>
</reference>
<evidence type="ECO:0000256" key="1">
    <source>
        <dbReference type="ARBA" id="ARBA00022723"/>
    </source>
</evidence>
<dbReference type="GO" id="GO:0046872">
    <property type="term" value="F:metal ion binding"/>
    <property type="evidence" value="ECO:0007669"/>
    <property type="project" value="UniProtKB-KW"/>
</dbReference>
<keyword evidence="5" id="KW-1185">Reference proteome</keyword>
<proteinExistence type="predicted"/>
<feature type="domain" description="Sulfatase N-terminal" evidence="3">
    <location>
        <begin position="52"/>
        <end position="403"/>
    </location>
</feature>
<dbReference type="Pfam" id="PF00884">
    <property type="entry name" value="Sulfatase"/>
    <property type="match status" value="1"/>
</dbReference>
<dbReference type="InterPro" id="IPR017850">
    <property type="entry name" value="Alkaline_phosphatase_core_sf"/>
</dbReference>
<organism evidence="4 5">
    <name type="scientific">Anaerobaca lacustris</name>
    <dbReference type="NCBI Taxonomy" id="3044600"/>
    <lineage>
        <taxon>Bacteria</taxon>
        <taxon>Pseudomonadati</taxon>
        <taxon>Planctomycetota</taxon>
        <taxon>Phycisphaerae</taxon>
        <taxon>Sedimentisphaerales</taxon>
        <taxon>Anaerobacaceae</taxon>
        <taxon>Anaerobaca</taxon>
    </lineage>
</organism>
<dbReference type="SUPFAM" id="SSF53649">
    <property type="entry name" value="Alkaline phosphatase-like"/>
    <property type="match status" value="1"/>
</dbReference>
<dbReference type="InterPro" id="IPR006311">
    <property type="entry name" value="TAT_signal"/>
</dbReference>
<protein>
    <submittedName>
        <fullName evidence="4">Sulfatase-like hydrolase/transferase</fullName>
    </submittedName>
</protein>
<accession>A0AAW6TWW2</accession>
<dbReference type="GO" id="GO:0008484">
    <property type="term" value="F:sulfuric ester hydrolase activity"/>
    <property type="evidence" value="ECO:0007669"/>
    <property type="project" value="TreeGrafter"/>
</dbReference>
<dbReference type="RefSeq" id="WP_349245514.1">
    <property type="nucleotide sequence ID" value="NZ_JASCXX010000016.1"/>
</dbReference>
<dbReference type="InterPro" id="IPR000917">
    <property type="entry name" value="Sulfatase_N"/>
</dbReference>
<dbReference type="PANTHER" id="PTHR45953:SF1">
    <property type="entry name" value="IDURONATE 2-SULFATASE"/>
    <property type="match status" value="1"/>
</dbReference>
<evidence type="ECO:0000313" key="5">
    <source>
        <dbReference type="Proteomes" id="UP001431776"/>
    </source>
</evidence>
<dbReference type="EMBL" id="JASCXX010000016">
    <property type="protein sequence ID" value="MDI6450105.1"/>
    <property type="molecule type" value="Genomic_DNA"/>
</dbReference>
<evidence type="ECO:0000256" key="2">
    <source>
        <dbReference type="ARBA" id="ARBA00022801"/>
    </source>
</evidence>
<dbReference type="GO" id="GO:0005737">
    <property type="term" value="C:cytoplasm"/>
    <property type="evidence" value="ECO:0007669"/>
    <property type="project" value="TreeGrafter"/>
</dbReference>
<dbReference type="PANTHER" id="PTHR45953">
    <property type="entry name" value="IDURONATE 2-SULFATASE"/>
    <property type="match status" value="1"/>
</dbReference>
<sequence>MNFRDFTRRDFVRGLGFGAVGWALGGAWQRLTQAEGATRETRRFAAKGREQPNFLFLFTDDQTFSTIGALNNQEVRTPNMDRLVRRGTTFTHCFHQGAWHGAVCVASRAMLNTGRYIWTCGGDNCGDWPLWGQTLGLAGYDTFMTGKWHNQDPALKRSFKTIGPTGGGMYHSKDPNAEANAAKGIVNDPYDRPRPGNSWSPYDKTLEGHWRQVDGETVHSSKLWADTAIEYLNGRAGRRDNAFFMYVAFHAPHDPRQAPKEFVDMYPPEKITIPPNYLPQHPFDQGDYKLRDELLAPFPRTKEAVQVHLSEYYAIITHADHHIGRILDALEASGEADNTIIIFSADHGLAVGQHGLMGKQNQYEHSVRMPLVLCGPGIEAGRKNDAMVYLPSLFATTCEMAGIDTPETVQFPSLVPLLTGQKTRLHDSIYCAYRHFQRMVRTERYKLIRYPQVGEVQLFDLHNDPWEMNDLAEAPQHAQTVKTLDAELHRWMKITGDELDFASL</sequence>
<gene>
    <name evidence="4" type="ORF">QJ522_13685</name>
</gene>
<keyword evidence="2 4" id="KW-0378">Hydrolase</keyword>
<evidence type="ECO:0000259" key="3">
    <source>
        <dbReference type="Pfam" id="PF00884"/>
    </source>
</evidence>
<dbReference type="Gene3D" id="3.40.720.10">
    <property type="entry name" value="Alkaline Phosphatase, subunit A"/>
    <property type="match status" value="1"/>
</dbReference>
<dbReference type="PROSITE" id="PS51318">
    <property type="entry name" value="TAT"/>
    <property type="match status" value="1"/>
</dbReference>
<keyword evidence="1" id="KW-0479">Metal-binding</keyword>
<comment type="caution">
    <text evidence="4">The sequence shown here is derived from an EMBL/GenBank/DDBJ whole genome shotgun (WGS) entry which is preliminary data.</text>
</comment>